<dbReference type="EMBL" id="JACHVB010000063">
    <property type="protein sequence ID" value="MBC2596218.1"/>
    <property type="molecule type" value="Genomic_DNA"/>
</dbReference>
<evidence type="ECO:0000313" key="2">
    <source>
        <dbReference type="Proteomes" id="UP000546464"/>
    </source>
</evidence>
<sequence length="228" mass="25000">MADFKHIRGVIFDMDGLMLDTERLFRRAYQQAAMEVGVDFPDELYAAMIGHRADSSQRIMREGLGADAPCEEIIEGARRHYYALLEKGGVPIRPGLLDTLDYLDEISLPRAVATSTHEGLSRSKLTATGLIKRLPVIVSGDQVPNGKPAPDIYLRAAELLGLAPEDCLVLEDSPTGLEGAYRAGMMPVLIPDLQTPTALMREQAAFIFPSLREFAAAFRQGREAQVTA</sequence>
<dbReference type="SFLD" id="SFLDS00003">
    <property type="entry name" value="Haloacid_Dehalogenase"/>
    <property type="match status" value="1"/>
</dbReference>
<dbReference type="Gene3D" id="1.10.150.240">
    <property type="entry name" value="Putative phosphatase, domain 2"/>
    <property type="match status" value="1"/>
</dbReference>
<dbReference type="SUPFAM" id="SSF56784">
    <property type="entry name" value="HAD-like"/>
    <property type="match status" value="1"/>
</dbReference>
<dbReference type="InterPro" id="IPR041492">
    <property type="entry name" value="HAD_2"/>
</dbReference>
<keyword evidence="2" id="KW-1185">Reference proteome</keyword>
<dbReference type="InterPro" id="IPR036412">
    <property type="entry name" value="HAD-like_sf"/>
</dbReference>
<comment type="caution">
    <text evidence="1">The sequence shown here is derived from an EMBL/GenBank/DDBJ whole genome shotgun (WGS) entry which is preliminary data.</text>
</comment>
<dbReference type="CDD" id="cd07505">
    <property type="entry name" value="HAD_BPGM-like"/>
    <property type="match status" value="1"/>
</dbReference>
<dbReference type="SFLD" id="SFLDG01129">
    <property type="entry name" value="C1.5:_HAD__Beta-PGM__Phosphata"/>
    <property type="match status" value="1"/>
</dbReference>
<dbReference type="PANTHER" id="PTHR18901">
    <property type="entry name" value="2-DEOXYGLUCOSE-6-PHOSPHATE PHOSPHATASE 2"/>
    <property type="match status" value="1"/>
</dbReference>
<proteinExistence type="predicted"/>
<dbReference type="PANTHER" id="PTHR18901:SF38">
    <property type="entry name" value="PSEUDOURIDINE-5'-PHOSPHATASE"/>
    <property type="match status" value="1"/>
</dbReference>
<dbReference type="InterPro" id="IPR006439">
    <property type="entry name" value="HAD-SF_hydro_IA"/>
</dbReference>
<name>A0A842HJU2_9BACT</name>
<organism evidence="1 2">
    <name type="scientific">Ruficoccus amylovorans</name>
    <dbReference type="NCBI Taxonomy" id="1804625"/>
    <lineage>
        <taxon>Bacteria</taxon>
        <taxon>Pseudomonadati</taxon>
        <taxon>Verrucomicrobiota</taxon>
        <taxon>Opitutia</taxon>
        <taxon>Puniceicoccales</taxon>
        <taxon>Cerasicoccaceae</taxon>
        <taxon>Ruficoccus</taxon>
    </lineage>
</organism>
<dbReference type="NCBIfam" id="TIGR01509">
    <property type="entry name" value="HAD-SF-IA-v3"/>
    <property type="match status" value="1"/>
</dbReference>
<reference evidence="1 2" key="1">
    <citation type="submission" date="2020-07" db="EMBL/GenBank/DDBJ databases">
        <authorList>
            <person name="Feng X."/>
        </authorList>
    </citation>
    <scope>NUCLEOTIDE SEQUENCE [LARGE SCALE GENOMIC DNA]</scope>
    <source>
        <strain evidence="1 2">JCM31066</strain>
    </source>
</reference>
<dbReference type="RefSeq" id="WP_185677131.1">
    <property type="nucleotide sequence ID" value="NZ_JACHVB010000063.1"/>
</dbReference>
<protein>
    <submittedName>
        <fullName evidence="1">HAD family phosphatase</fullName>
    </submittedName>
</protein>
<dbReference type="SFLD" id="SFLDG01135">
    <property type="entry name" value="C1.5.6:_HAD__Beta-PGM__Phospha"/>
    <property type="match status" value="1"/>
</dbReference>
<dbReference type="PRINTS" id="PR00413">
    <property type="entry name" value="HADHALOGNASE"/>
</dbReference>
<dbReference type="Pfam" id="PF13419">
    <property type="entry name" value="HAD_2"/>
    <property type="match status" value="1"/>
</dbReference>
<accession>A0A842HJU2</accession>
<dbReference type="Gene3D" id="3.40.50.1000">
    <property type="entry name" value="HAD superfamily/HAD-like"/>
    <property type="match status" value="1"/>
</dbReference>
<gene>
    <name evidence="1" type="ORF">H5P28_18270</name>
</gene>
<dbReference type="InterPro" id="IPR023214">
    <property type="entry name" value="HAD_sf"/>
</dbReference>
<dbReference type="InterPro" id="IPR023198">
    <property type="entry name" value="PGP-like_dom2"/>
</dbReference>
<dbReference type="Proteomes" id="UP000546464">
    <property type="component" value="Unassembled WGS sequence"/>
</dbReference>
<dbReference type="AlphaFoldDB" id="A0A842HJU2"/>
<evidence type="ECO:0000313" key="1">
    <source>
        <dbReference type="EMBL" id="MBC2596218.1"/>
    </source>
</evidence>